<dbReference type="Proteomes" id="UP000025241">
    <property type="component" value="Chromosome I"/>
</dbReference>
<protein>
    <submittedName>
        <fullName evidence="3">Conserved hypothetical secreted protein</fullName>
    </submittedName>
</protein>
<keyword evidence="1" id="KW-1133">Transmembrane helix</keyword>
<dbReference type="HOGENOM" id="CLU_146041_1_0_6"/>
<reference evidence="3 4" key="2">
    <citation type="submission" date="2014-05" db="EMBL/GenBank/DDBJ databases">
        <title>Genome sequence of the 3-chlorobenzoate degrading bacterium Pseudomonas knackmussii B13 shows multiple evidence for horizontal gene transfer.</title>
        <authorList>
            <person name="Miyazaki R."/>
            <person name="Bertelli C."/>
            <person name="Falquet L."/>
            <person name="Robinson-Rechavi M."/>
            <person name="Gharib W."/>
            <person name="Roy S."/>
            <person name="Van der Meer J.R."/>
        </authorList>
    </citation>
    <scope>NUCLEOTIDE SEQUENCE [LARGE SCALE GENOMIC DNA]</scope>
    <source>
        <strain evidence="3 4">B13</strain>
    </source>
</reference>
<feature type="chain" id="PRO_5001529945" evidence="2">
    <location>
        <begin position="31"/>
        <end position="131"/>
    </location>
</feature>
<evidence type="ECO:0000313" key="3">
    <source>
        <dbReference type="EMBL" id="CDF83157.1"/>
    </source>
</evidence>
<dbReference type="Pfam" id="PF20332">
    <property type="entry name" value="DUF6627"/>
    <property type="match status" value="1"/>
</dbReference>
<dbReference type="KEGG" id="pkc:PKB_1799"/>
<dbReference type="PATRIC" id="fig|1301098.3.peg.1793"/>
<keyword evidence="2" id="KW-0732">Signal</keyword>
<sequence length="131" mass="14596">MTMTKRVKRLAAVLIAAQLAVVAEVPLAQAAMVGTGEVLEAQQQHVDREQLLHMLDDQGVQKKLQSMGVERSKVEQRIKSLSNEELAQFNQQLDQAPAGGIIGIIILFLLIFVITDMLCITHIFTFVRCQR</sequence>
<evidence type="ECO:0000256" key="2">
    <source>
        <dbReference type="SAM" id="SignalP"/>
    </source>
</evidence>
<name>A0A024HF89_PSEKB</name>
<feature type="signal peptide" evidence="2">
    <location>
        <begin position="1"/>
        <end position="30"/>
    </location>
</feature>
<dbReference type="PIRSF" id="PIRSF029543">
    <property type="entry name" value="UCP029543"/>
    <property type="match status" value="1"/>
</dbReference>
<dbReference type="RefSeq" id="WP_043250907.1">
    <property type="nucleotide sequence ID" value="NZ_HG322950.1"/>
</dbReference>
<evidence type="ECO:0000313" key="4">
    <source>
        <dbReference type="Proteomes" id="UP000025241"/>
    </source>
</evidence>
<dbReference type="InterPro" id="IPR016924">
    <property type="entry name" value="UCP029543"/>
</dbReference>
<dbReference type="eggNOG" id="ENOG5032Z0E">
    <property type="taxonomic scope" value="Bacteria"/>
</dbReference>
<dbReference type="InterPro" id="IPR046735">
    <property type="entry name" value="PA2779-like"/>
</dbReference>
<dbReference type="EMBL" id="HG322950">
    <property type="protein sequence ID" value="CDF83157.1"/>
    <property type="molecule type" value="Genomic_DNA"/>
</dbReference>
<evidence type="ECO:0000256" key="1">
    <source>
        <dbReference type="SAM" id="Phobius"/>
    </source>
</evidence>
<feature type="transmembrane region" description="Helical" evidence="1">
    <location>
        <begin position="101"/>
        <end position="127"/>
    </location>
</feature>
<dbReference type="NCBIfam" id="NF033919">
    <property type="entry name" value="PA2779_fam"/>
    <property type="match status" value="1"/>
</dbReference>
<dbReference type="OrthoDB" id="7013454at2"/>
<keyword evidence="4" id="KW-1185">Reference proteome</keyword>
<organism evidence="3 4">
    <name type="scientific">Pseudomonas knackmussii (strain DSM 6978 / CCUG 54928 / LMG 23759 / B13)</name>
    <dbReference type="NCBI Taxonomy" id="1301098"/>
    <lineage>
        <taxon>Bacteria</taxon>
        <taxon>Pseudomonadati</taxon>
        <taxon>Pseudomonadota</taxon>
        <taxon>Gammaproteobacteria</taxon>
        <taxon>Pseudomonadales</taxon>
        <taxon>Pseudomonadaceae</taxon>
        <taxon>Pseudomonas</taxon>
    </lineage>
</organism>
<keyword evidence="1" id="KW-0472">Membrane</keyword>
<keyword evidence="1" id="KW-0812">Transmembrane</keyword>
<dbReference type="STRING" id="1301098.PKB_1799"/>
<accession>A0A024HF89</accession>
<gene>
    <name evidence="3" type="ORF">PKB_1799</name>
</gene>
<reference evidence="3 4" key="1">
    <citation type="submission" date="2013-03" db="EMBL/GenBank/DDBJ databases">
        <authorList>
            <person name="Linke B."/>
        </authorList>
    </citation>
    <scope>NUCLEOTIDE SEQUENCE [LARGE SCALE GENOMIC DNA]</scope>
    <source>
        <strain evidence="3 4">B13</strain>
    </source>
</reference>
<proteinExistence type="predicted"/>
<dbReference type="AlphaFoldDB" id="A0A024HF89"/>